<dbReference type="GO" id="GO:0009116">
    <property type="term" value="P:nucleoside metabolic process"/>
    <property type="evidence" value="ECO:0007669"/>
    <property type="project" value="InterPro"/>
</dbReference>
<dbReference type="AlphaFoldDB" id="A0A2P2D932"/>
<dbReference type="InterPro" id="IPR035994">
    <property type="entry name" value="Nucleoside_phosphorylase_sf"/>
</dbReference>
<dbReference type="RefSeq" id="WP_108958345.1">
    <property type="nucleotide sequence ID" value="NZ_BFAZ01000002.1"/>
</dbReference>
<proteinExistence type="predicted"/>
<evidence type="ECO:0000313" key="1">
    <source>
        <dbReference type="EMBL" id="GBF41127.1"/>
    </source>
</evidence>
<sequence>MLPFNPEQTLVTGAFEGEVNLLKNHPQFPNVKVMGIGNLEQAVQLFAYLNLNPQIRKIVFLGSCGVYPWSETKPNTIVSPNSVCSWELGASLGFAKQLPNTPETFPLLRDPMFASGICNAPTCITLHTMDSPPEENWKTLSFENLELFGLTKVANEFKIPVTAYLAVTNTVGPKGSTEWANQWRDLSNKLQGYFLSA</sequence>
<evidence type="ECO:0008006" key="3">
    <source>
        <dbReference type="Google" id="ProtNLM"/>
    </source>
</evidence>
<reference evidence="2" key="1">
    <citation type="journal article" date="2019" name="Microbiol. Immunol.">
        <title>Molecular and phenotypic characterization of Leptospira johnsonii sp. nov., Leptospira ellinghausenii sp. nov. and Leptospira ryugenii sp. nov. isolated from soil and water in Japan.</title>
        <authorList>
            <person name="Masuzawa T."/>
            <person name="Saito M."/>
            <person name="Nakao R."/>
            <person name="Nikaido Y."/>
            <person name="Matsumoto M."/>
            <person name="Ogawa M."/>
            <person name="Yokoyama M."/>
            <person name="Hidaka Y."/>
            <person name="Tomita J."/>
            <person name="Sakakibara K."/>
            <person name="Suzuki K."/>
            <person name="Yasuda S."/>
            <person name="Sato H."/>
            <person name="Yamaguchi M."/>
            <person name="Yoshida S.I."/>
            <person name="Koizumi N."/>
            <person name="Kawamura Y."/>
        </authorList>
    </citation>
    <scope>NUCLEOTIDE SEQUENCE [LARGE SCALE GENOMIC DNA]</scope>
    <source>
        <strain evidence="2">E18</strain>
    </source>
</reference>
<name>A0A2P2D932_9LEPT</name>
<dbReference type="Proteomes" id="UP000245206">
    <property type="component" value="Unassembled WGS sequence"/>
</dbReference>
<gene>
    <name evidence="1" type="ORF">LPTSP2_03980</name>
</gene>
<comment type="caution">
    <text evidence="1">The sequence shown here is derived from an EMBL/GenBank/DDBJ whole genome shotgun (WGS) entry which is preliminary data.</text>
</comment>
<accession>A0A2P2D932</accession>
<dbReference type="EMBL" id="BFAZ01000002">
    <property type="protein sequence ID" value="GBF41127.1"/>
    <property type="molecule type" value="Genomic_DNA"/>
</dbReference>
<organism evidence="1 2">
    <name type="scientific">Leptospira ellinghausenii</name>
    <dbReference type="NCBI Taxonomy" id="1917822"/>
    <lineage>
        <taxon>Bacteria</taxon>
        <taxon>Pseudomonadati</taxon>
        <taxon>Spirochaetota</taxon>
        <taxon>Spirochaetia</taxon>
        <taxon>Leptospirales</taxon>
        <taxon>Leptospiraceae</taxon>
        <taxon>Leptospira</taxon>
    </lineage>
</organism>
<evidence type="ECO:0000313" key="2">
    <source>
        <dbReference type="Proteomes" id="UP000245206"/>
    </source>
</evidence>
<dbReference type="SUPFAM" id="SSF53167">
    <property type="entry name" value="Purine and uridine phosphorylases"/>
    <property type="match status" value="1"/>
</dbReference>
<dbReference type="OrthoDB" id="341163at2"/>
<protein>
    <recommendedName>
        <fullName evidence="3">Phosphorylase</fullName>
    </recommendedName>
</protein>
<dbReference type="Gene3D" id="3.40.50.1580">
    <property type="entry name" value="Nucleoside phosphorylase domain"/>
    <property type="match status" value="1"/>
</dbReference>
<keyword evidence="2" id="KW-1185">Reference proteome</keyword>
<dbReference type="GO" id="GO:0003824">
    <property type="term" value="F:catalytic activity"/>
    <property type="evidence" value="ECO:0007669"/>
    <property type="project" value="InterPro"/>
</dbReference>